<feature type="transmembrane region" description="Helical" evidence="1">
    <location>
        <begin position="265"/>
        <end position="285"/>
    </location>
</feature>
<dbReference type="InterPro" id="IPR002528">
    <property type="entry name" value="MATE_fam"/>
</dbReference>
<feature type="transmembrane region" description="Helical" evidence="1">
    <location>
        <begin position="236"/>
        <end position="259"/>
    </location>
</feature>
<feature type="transmembrane region" description="Helical" evidence="1">
    <location>
        <begin position="99"/>
        <end position="117"/>
    </location>
</feature>
<dbReference type="Pfam" id="PF01554">
    <property type="entry name" value="MatE"/>
    <property type="match status" value="1"/>
</dbReference>
<dbReference type="RefSeq" id="WP_379757691.1">
    <property type="nucleotide sequence ID" value="NZ_JBHSYB010000027.1"/>
</dbReference>
<sequence>MLKLMFLKINKLKENQFVLQSLKTMLLRVFGIILLFGFTLYLTHNYDPKIIGQYDFIRTYLLVLGSICLLGNEQSILYFTGRLKSTNTIWELKAIYKKMLFIIFMTCFFAFFLLLIIDESTINSYFNDPNLYILLIKSTATLFFYSLTLLNTEVFRALDSIYIAELFRNTFKYASVIFGSILLINIHKEIYLVDTFLIGFIFLAILSTYMIFGLFGKQISINENTYSYKYILKKSYPMAISAMAIFLLMSFDIIFLKKYWGDKTVAFYTVGIKIMTIVAMIINVVNVNMASKISEYFSGNNREQLIRTLKNASRLIFIFTLPFTFIICFFPTYILSFFGEEYIIAKNSLIILIVGQGICSFFGMAPVYLNMTGRQHVFQIILIGSVIINFFLNRLLIPYHGLTGAAFAFSTSMIFWNFTSALFIYYKDKIIVFLN</sequence>
<dbReference type="InterPro" id="IPR052556">
    <property type="entry name" value="PolySynth_Transporter"/>
</dbReference>
<dbReference type="PANTHER" id="PTHR43424">
    <property type="entry name" value="LOCUS PUTATIVE PROTEIN 1-RELATED"/>
    <property type="match status" value="1"/>
</dbReference>
<reference evidence="3" key="1">
    <citation type="journal article" date="2019" name="Int. J. Syst. Evol. Microbiol.">
        <title>The Global Catalogue of Microorganisms (GCM) 10K type strain sequencing project: providing services to taxonomists for standard genome sequencing and annotation.</title>
        <authorList>
            <consortium name="The Broad Institute Genomics Platform"/>
            <consortium name="The Broad Institute Genome Sequencing Center for Infectious Disease"/>
            <person name="Wu L."/>
            <person name="Ma J."/>
        </authorList>
    </citation>
    <scope>NUCLEOTIDE SEQUENCE [LARGE SCALE GENOMIC DNA]</scope>
    <source>
        <strain evidence="3">CECT 7649</strain>
    </source>
</reference>
<keyword evidence="3" id="KW-1185">Reference proteome</keyword>
<evidence type="ECO:0000313" key="3">
    <source>
        <dbReference type="Proteomes" id="UP001597051"/>
    </source>
</evidence>
<evidence type="ECO:0000313" key="2">
    <source>
        <dbReference type="EMBL" id="MFD0985026.1"/>
    </source>
</evidence>
<name>A0ABW3J5L8_9FLAO</name>
<proteinExistence type="predicted"/>
<feature type="transmembrane region" description="Helical" evidence="1">
    <location>
        <begin position="402"/>
        <end position="426"/>
    </location>
</feature>
<feature type="transmembrane region" description="Helical" evidence="1">
    <location>
        <begin position="315"/>
        <end position="337"/>
    </location>
</feature>
<evidence type="ECO:0000256" key="1">
    <source>
        <dbReference type="SAM" id="Phobius"/>
    </source>
</evidence>
<accession>A0ABW3J5L8</accession>
<feature type="transmembrane region" description="Helical" evidence="1">
    <location>
        <begin position="349"/>
        <end position="369"/>
    </location>
</feature>
<comment type="caution">
    <text evidence="2">The sequence shown here is derived from an EMBL/GenBank/DDBJ whole genome shotgun (WGS) entry which is preliminary data.</text>
</comment>
<feature type="transmembrane region" description="Helical" evidence="1">
    <location>
        <begin position="376"/>
        <end position="396"/>
    </location>
</feature>
<feature type="transmembrane region" description="Helical" evidence="1">
    <location>
        <begin position="129"/>
        <end position="150"/>
    </location>
</feature>
<organism evidence="2 3">
    <name type="scientific">Flavobacterium myungsuense</name>
    <dbReference type="NCBI Taxonomy" id="651823"/>
    <lineage>
        <taxon>Bacteria</taxon>
        <taxon>Pseudomonadati</taxon>
        <taxon>Bacteroidota</taxon>
        <taxon>Flavobacteriia</taxon>
        <taxon>Flavobacteriales</taxon>
        <taxon>Flavobacteriaceae</taxon>
        <taxon>Flavobacterium</taxon>
    </lineage>
</organism>
<feature type="transmembrane region" description="Helical" evidence="1">
    <location>
        <begin position="196"/>
        <end position="215"/>
    </location>
</feature>
<dbReference type="EMBL" id="JBHTIZ010000026">
    <property type="protein sequence ID" value="MFD0985026.1"/>
    <property type="molecule type" value="Genomic_DNA"/>
</dbReference>
<keyword evidence="1" id="KW-0472">Membrane</keyword>
<keyword evidence="1" id="KW-0812">Transmembrane</keyword>
<keyword evidence="1" id="KW-1133">Transmembrane helix</keyword>
<gene>
    <name evidence="2" type="ORF">ACFQ0S_11130</name>
</gene>
<protein>
    <submittedName>
        <fullName evidence="2">MATE family efflux transporter</fullName>
    </submittedName>
</protein>
<dbReference type="Proteomes" id="UP001597051">
    <property type="component" value="Unassembled WGS sequence"/>
</dbReference>
<feature type="transmembrane region" description="Helical" evidence="1">
    <location>
        <begin position="25"/>
        <end position="44"/>
    </location>
</feature>
<feature type="transmembrane region" description="Helical" evidence="1">
    <location>
        <begin position="56"/>
        <end position="79"/>
    </location>
</feature>
<dbReference type="PANTHER" id="PTHR43424:SF1">
    <property type="entry name" value="LOCUS PUTATIVE PROTEIN 1-RELATED"/>
    <property type="match status" value="1"/>
</dbReference>
<feature type="transmembrane region" description="Helical" evidence="1">
    <location>
        <begin position="171"/>
        <end position="190"/>
    </location>
</feature>